<dbReference type="GO" id="GO:0042545">
    <property type="term" value="P:cell wall modification"/>
    <property type="evidence" value="ECO:0007669"/>
    <property type="project" value="InterPro"/>
</dbReference>
<dbReference type="Gene3D" id="2.160.20.10">
    <property type="entry name" value="Single-stranded right-handed beta-helix, Pectin lyase-like"/>
    <property type="match status" value="2"/>
</dbReference>
<accession>A0A2U2I7P7</accession>
<comment type="caution">
    <text evidence="7">The sequence shown here is derived from an EMBL/GenBank/DDBJ whole genome shotgun (WGS) entry which is preliminary data.</text>
</comment>
<comment type="similarity">
    <text evidence="4">Belongs to the polysaccharide lyase 1 family.</text>
</comment>
<dbReference type="InterPro" id="IPR000070">
    <property type="entry name" value="Pectinesterase_cat"/>
</dbReference>
<evidence type="ECO:0000256" key="2">
    <source>
        <dbReference type="ARBA" id="ARBA00023085"/>
    </source>
</evidence>
<dbReference type="GO" id="GO:0000272">
    <property type="term" value="P:polysaccharide catabolic process"/>
    <property type="evidence" value="ECO:0007669"/>
    <property type="project" value="UniProtKB-KW"/>
</dbReference>
<dbReference type="AlphaFoldDB" id="A0A2U2I7P7"/>
<feature type="signal peptide" evidence="5">
    <location>
        <begin position="1"/>
        <end position="22"/>
    </location>
</feature>
<evidence type="ECO:0000313" key="8">
    <source>
        <dbReference type="Proteomes" id="UP000241421"/>
    </source>
</evidence>
<reference evidence="7 8" key="1">
    <citation type="submission" date="2018-04" db="EMBL/GenBank/DDBJ databases">
        <title>Massilia violaceinigra sp. nov., a novel purple-pigmented bacterium isolated from Tianshan glacier, Xinjiang, China.</title>
        <authorList>
            <person name="Wang H."/>
        </authorList>
    </citation>
    <scope>NUCLEOTIDE SEQUENCE [LARGE SCALE GENOMIC DNA]</scope>
    <source>
        <strain evidence="7 8">B448-2</strain>
    </source>
</reference>
<evidence type="ECO:0000313" key="7">
    <source>
        <dbReference type="EMBL" id="PWF55745.1"/>
    </source>
</evidence>
<feature type="domain" description="Pectate lyase" evidence="6">
    <location>
        <begin position="37"/>
        <end position="296"/>
    </location>
</feature>
<dbReference type="PANTHER" id="PTHR31683">
    <property type="entry name" value="PECTATE LYASE 18-RELATED"/>
    <property type="match status" value="1"/>
</dbReference>
<keyword evidence="3 4" id="KW-0456">Lyase</keyword>
<evidence type="ECO:0000256" key="3">
    <source>
        <dbReference type="ARBA" id="ARBA00023239"/>
    </source>
</evidence>
<keyword evidence="4" id="KW-0119">Carbohydrate metabolism</keyword>
<comment type="subcellular location">
    <subcellularLocation>
        <location evidence="4">Secreted</location>
    </subcellularLocation>
</comment>
<dbReference type="InterPro" id="IPR012334">
    <property type="entry name" value="Pectin_lyas_fold"/>
</dbReference>
<dbReference type="SUPFAM" id="SSF51126">
    <property type="entry name" value="Pectin lyase-like"/>
    <property type="match status" value="2"/>
</dbReference>
<dbReference type="PANTHER" id="PTHR31683:SF18">
    <property type="entry name" value="PECTATE LYASE 21-RELATED"/>
    <property type="match status" value="1"/>
</dbReference>
<dbReference type="GO" id="GO:0005576">
    <property type="term" value="C:extracellular region"/>
    <property type="evidence" value="ECO:0007669"/>
    <property type="project" value="UniProtKB-SubCell"/>
</dbReference>
<keyword evidence="2" id="KW-0063">Aspartyl esterase</keyword>
<name>A0A2U2I7P7_9BURK</name>
<sequence length="1089" mass="114365">MRALPWLAAAALLLGPAAPAQTADGWASQDGGTTGGGAAAALTVTSASELRAALAAGARVIEVAGIIDMREGQPFASRADQLKRGTIRVPSDTTLTGAGTGSGLMHASLLLNKVSNVIIRKLNLRNPCDVAPTWDPQDGSKGNWNAQLDAIAVSASRRVWIDRNSFTDAPHGDELAPLENGMPKQCHDGALDINQGSDLVTVSYNRFALHEKNSLVGSSDNATGDLGRLRVTFSNNLFEYISSRAPRVRFGRVHLYNNYHLGARRHPVYQHQYSVGVGKQADIIAHANVYEIDGARGCGDVVRSHGADNSFTDAGSTLNGAALAGCALPSAPAWQVPYPFTARPAAQVKQHVLDNAGAGNWQFDSMPDGAILALAAAGSPLAAAPADFYLEARIGALRPASGKGQLVLLGRHRAGNWTGAGLALADGVLEVNVVRMQDGVPTRVKQFRRFEASARRSDLLRVELGGSALTVYLNGEKLGTVNDARFAQGGAQVGFYSQGNAFDIDQVRAGPAANKPARIALSGVAGVLRAQVGDAPLTVPVSAVGGDGATRIAFTARSDNPLVASVVAGALGVTVVPAGPGEARVLLGSPTDPSQQAWFGVKVGPRFNMPPARSPAPVVFPPAGARGVPVDTPLRLTFAAPPTLGASGSVRIYRKRDMALVDVIRPGEEVARMGPGKAERLRHVRRHPIRVAGRSATIESHAGVLAYDTEYLVAVGAGVFDDAVGRWSFRTRKDMGARARLVVDDDGPADFRTVQGALDHAMARYPKAAPLTIAIGNGSYEELLFLRARDRVTLRGESRDGVVIHAVNNDGIHSGSGASAAPGAPGVGGGRALFLAEELDLLTLETLTLRNDSERRYSRSGQAETIYFNSDAGRLVARDASFFSEQDTLQLKGYAWFYRTLVAGNVDFIWGANRAALFEQSEIRSVGDSANPESGGYIVQARTVSAKDPGFVFLDSVLTHGVGPAGNPVLPGRTYLARSPGTANTWDNVSFINCRMDAHIAPRGWAGVGVGREPVPNPARADALHGWREHGSADLAGTALDLRPRIGGYVLDAAERDSRFGGRASVFAGFNGGEGWNPGSVSVGGGGSR</sequence>
<dbReference type="Pfam" id="PF01095">
    <property type="entry name" value="Pectinesterase"/>
    <property type="match status" value="1"/>
</dbReference>
<dbReference type="Proteomes" id="UP000241421">
    <property type="component" value="Unassembled WGS sequence"/>
</dbReference>
<keyword evidence="5" id="KW-0732">Signal</keyword>
<dbReference type="InterPro" id="IPR002022">
    <property type="entry name" value="Pec_lyase"/>
</dbReference>
<dbReference type="InterPro" id="IPR045032">
    <property type="entry name" value="PEL"/>
</dbReference>
<keyword evidence="4" id="KW-0964">Secreted</keyword>
<protein>
    <recommendedName>
        <fullName evidence="6">Pectate lyase domain-containing protein</fullName>
    </recommendedName>
</protein>
<dbReference type="GO" id="GO:0030570">
    <property type="term" value="F:pectate lyase activity"/>
    <property type="evidence" value="ECO:0007669"/>
    <property type="project" value="InterPro"/>
</dbReference>
<keyword evidence="1" id="KW-0378">Hydrolase</keyword>
<dbReference type="GO" id="GO:0030599">
    <property type="term" value="F:pectinesterase activity"/>
    <property type="evidence" value="ECO:0007669"/>
    <property type="project" value="InterPro"/>
</dbReference>
<evidence type="ECO:0000256" key="5">
    <source>
        <dbReference type="SAM" id="SignalP"/>
    </source>
</evidence>
<evidence type="ECO:0000259" key="6">
    <source>
        <dbReference type="SMART" id="SM00656"/>
    </source>
</evidence>
<feature type="chain" id="PRO_5015470294" description="Pectate lyase domain-containing protein" evidence="5">
    <location>
        <begin position="23"/>
        <end position="1089"/>
    </location>
</feature>
<organism evidence="7 8">
    <name type="scientific">Massilia glaciei</name>
    <dbReference type="NCBI Taxonomy" id="1524097"/>
    <lineage>
        <taxon>Bacteria</taxon>
        <taxon>Pseudomonadati</taxon>
        <taxon>Pseudomonadota</taxon>
        <taxon>Betaproteobacteria</taxon>
        <taxon>Burkholderiales</taxon>
        <taxon>Oxalobacteraceae</taxon>
        <taxon>Telluria group</taxon>
        <taxon>Massilia</taxon>
    </lineage>
</organism>
<gene>
    <name evidence="7" type="ORF">C7C56_000210</name>
</gene>
<dbReference type="InterPro" id="IPR011050">
    <property type="entry name" value="Pectin_lyase_fold/virulence"/>
</dbReference>
<evidence type="ECO:0000256" key="1">
    <source>
        <dbReference type="ARBA" id="ARBA00022801"/>
    </source>
</evidence>
<keyword evidence="8" id="KW-1185">Reference proteome</keyword>
<dbReference type="Gene3D" id="2.60.120.560">
    <property type="entry name" value="Exo-inulinase, domain 1"/>
    <property type="match status" value="1"/>
</dbReference>
<dbReference type="EMBL" id="PXWF02000004">
    <property type="protein sequence ID" value="PWF55745.1"/>
    <property type="molecule type" value="Genomic_DNA"/>
</dbReference>
<dbReference type="RefSeq" id="WP_106755505.1">
    <property type="nucleotide sequence ID" value="NZ_PXWF02000004.1"/>
</dbReference>
<dbReference type="SMART" id="SM00656">
    <property type="entry name" value="Amb_all"/>
    <property type="match status" value="1"/>
</dbReference>
<evidence type="ECO:0000256" key="4">
    <source>
        <dbReference type="RuleBase" id="RU361173"/>
    </source>
</evidence>
<dbReference type="Pfam" id="PF00544">
    <property type="entry name" value="Pectate_lyase_4"/>
    <property type="match status" value="1"/>
</dbReference>
<proteinExistence type="inferred from homology"/>
<dbReference type="OrthoDB" id="9804661at2"/>
<keyword evidence="4" id="KW-0624">Polysaccharide degradation</keyword>